<organism evidence="3 4">
    <name type="scientific">Triangularia verruculosa</name>
    <dbReference type="NCBI Taxonomy" id="2587418"/>
    <lineage>
        <taxon>Eukaryota</taxon>
        <taxon>Fungi</taxon>
        <taxon>Dikarya</taxon>
        <taxon>Ascomycota</taxon>
        <taxon>Pezizomycotina</taxon>
        <taxon>Sordariomycetes</taxon>
        <taxon>Sordariomycetidae</taxon>
        <taxon>Sordariales</taxon>
        <taxon>Podosporaceae</taxon>
        <taxon>Triangularia</taxon>
    </lineage>
</organism>
<protein>
    <submittedName>
        <fullName evidence="3">Uncharacterized protein</fullName>
    </submittedName>
</protein>
<proteinExistence type="predicted"/>
<evidence type="ECO:0000256" key="1">
    <source>
        <dbReference type="SAM" id="MobiDB-lite"/>
    </source>
</evidence>
<dbReference type="Proteomes" id="UP001303160">
    <property type="component" value="Unassembled WGS sequence"/>
</dbReference>
<comment type="caution">
    <text evidence="3">The sequence shown here is derived from an EMBL/GenBank/DDBJ whole genome shotgun (WGS) entry which is preliminary data.</text>
</comment>
<feature type="chain" id="PRO_5042890143" evidence="2">
    <location>
        <begin position="20"/>
        <end position="352"/>
    </location>
</feature>
<evidence type="ECO:0000313" key="4">
    <source>
        <dbReference type="Proteomes" id="UP001303160"/>
    </source>
</evidence>
<gene>
    <name evidence="3" type="ORF">QBC40DRAFT_259011</name>
</gene>
<dbReference type="EMBL" id="MU864013">
    <property type="protein sequence ID" value="KAK4195444.1"/>
    <property type="molecule type" value="Genomic_DNA"/>
</dbReference>
<feature type="region of interest" description="Disordered" evidence="1">
    <location>
        <begin position="332"/>
        <end position="352"/>
    </location>
</feature>
<feature type="signal peptide" evidence="2">
    <location>
        <begin position="1"/>
        <end position="19"/>
    </location>
</feature>
<dbReference type="AlphaFoldDB" id="A0AAN7AQJ0"/>
<evidence type="ECO:0000313" key="3">
    <source>
        <dbReference type="EMBL" id="KAK4195444.1"/>
    </source>
</evidence>
<reference evidence="3" key="1">
    <citation type="journal article" date="2023" name="Mol. Phylogenet. Evol.">
        <title>Genome-scale phylogeny and comparative genomics of the fungal order Sordariales.</title>
        <authorList>
            <person name="Hensen N."/>
            <person name="Bonometti L."/>
            <person name="Westerberg I."/>
            <person name="Brannstrom I.O."/>
            <person name="Guillou S."/>
            <person name="Cros-Aarteil S."/>
            <person name="Calhoun S."/>
            <person name="Haridas S."/>
            <person name="Kuo A."/>
            <person name="Mondo S."/>
            <person name="Pangilinan J."/>
            <person name="Riley R."/>
            <person name="LaButti K."/>
            <person name="Andreopoulos B."/>
            <person name="Lipzen A."/>
            <person name="Chen C."/>
            <person name="Yan M."/>
            <person name="Daum C."/>
            <person name="Ng V."/>
            <person name="Clum A."/>
            <person name="Steindorff A."/>
            <person name="Ohm R.A."/>
            <person name="Martin F."/>
            <person name="Silar P."/>
            <person name="Natvig D.O."/>
            <person name="Lalanne C."/>
            <person name="Gautier V."/>
            <person name="Ament-Velasquez S.L."/>
            <person name="Kruys A."/>
            <person name="Hutchinson M.I."/>
            <person name="Powell A.J."/>
            <person name="Barry K."/>
            <person name="Miller A.N."/>
            <person name="Grigoriev I.V."/>
            <person name="Debuchy R."/>
            <person name="Gladieux P."/>
            <person name="Hiltunen Thoren M."/>
            <person name="Johannesson H."/>
        </authorList>
    </citation>
    <scope>NUCLEOTIDE SEQUENCE</scope>
    <source>
        <strain evidence="3">CBS 315.58</strain>
    </source>
</reference>
<keyword evidence="4" id="KW-1185">Reference proteome</keyword>
<keyword evidence="2" id="KW-0732">Signal</keyword>
<accession>A0AAN7AQJ0</accession>
<sequence length="352" mass="39118">MYHLHHLLLLITILPTCSAASTSPLPEPVPRPTAPLSAKRDPHICGISLNSTKQQPFNTVQAGFDIPVLSLRDADENQTFGYLQYPIFSQGVALGGTDDDDDDCETHLRAQLRTQLVYDIASTSAPPLMLHSLHLAILPFPWVKIPAGLPDGGLNDTKSIVVTITITSPKSASITFFSGPKPEVTAGSAPSPPQLISNYTINLIPNGMQTWANITLENYESLPDNMYRTPENYTFHDLSPKSTANTTFCSSRAWWIISEASSDRYRRWQDQIGDREYFPRFEPTSFWDMSASTDKESISPIEQERLAERVDRWEMVQEDETMGGRKLCWSVNGEGDGAGDRVRLVSQDAGRS</sequence>
<evidence type="ECO:0000256" key="2">
    <source>
        <dbReference type="SAM" id="SignalP"/>
    </source>
</evidence>
<reference evidence="3" key="2">
    <citation type="submission" date="2023-05" db="EMBL/GenBank/DDBJ databases">
        <authorList>
            <consortium name="Lawrence Berkeley National Laboratory"/>
            <person name="Steindorff A."/>
            <person name="Hensen N."/>
            <person name="Bonometti L."/>
            <person name="Westerberg I."/>
            <person name="Brannstrom I.O."/>
            <person name="Guillou S."/>
            <person name="Cros-Aarteil S."/>
            <person name="Calhoun S."/>
            <person name="Haridas S."/>
            <person name="Kuo A."/>
            <person name="Mondo S."/>
            <person name="Pangilinan J."/>
            <person name="Riley R."/>
            <person name="Labutti K."/>
            <person name="Andreopoulos B."/>
            <person name="Lipzen A."/>
            <person name="Chen C."/>
            <person name="Yanf M."/>
            <person name="Daum C."/>
            <person name="Ng V."/>
            <person name="Clum A."/>
            <person name="Ohm R."/>
            <person name="Martin F."/>
            <person name="Silar P."/>
            <person name="Natvig D."/>
            <person name="Lalanne C."/>
            <person name="Gautier V."/>
            <person name="Ament-Velasquez S.L."/>
            <person name="Kruys A."/>
            <person name="Hutchinson M.I."/>
            <person name="Powell A.J."/>
            <person name="Barry K."/>
            <person name="Miller A.N."/>
            <person name="Grigoriev I.V."/>
            <person name="Debuchy R."/>
            <person name="Gladieux P."/>
            <person name="Thoren M.H."/>
            <person name="Johannesson H."/>
        </authorList>
    </citation>
    <scope>NUCLEOTIDE SEQUENCE</scope>
    <source>
        <strain evidence="3">CBS 315.58</strain>
    </source>
</reference>
<name>A0AAN7AQJ0_9PEZI</name>